<sequence>MFAPKNIPHSKQGPGSLVFDCLFFLVLLVILGWLADRSIENLGYYWQWYQIPDFIGSFTGGSFKAGPLLKGLKITLQISGISLVCAFFIGLTTALLRLSSSRVGHGLAVFYLEISRNTPLLIQIFFIYFVFGPILGLERFSSAILALSLFEGAYTSEIFRTGILSIDRGQHEAAASFGLSNIQRYRFIILPQAIKKILPPLTNQAISLVKDSALVSTIAIYDLTMQAQMLVAETYLSFEIWFTVALIYLCINILLSIAVFLMDKKFNYS</sequence>
<keyword evidence="14" id="KW-1185">Reference proteome</keyword>
<keyword evidence="6" id="KW-1003">Cell membrane</keyword>
<dbReference type="EMBL" id="CR522870">
    <property type="protein sequence ID" value="CAG34817.1"/>
    <property type="molecule type" value="Genomic_DNA"/>
</dbReference>
<dbReference type="SUPFAM" id="SSF161098">
    <property type="entry name" value="MetI-like"/>
    <property type="match status" value="1"/>
</dbReference>
<dbReference type="PANTHER" id="PTHR30614:SF20">
    <property type="entry name" value="GLUTAMINE TRANSPORT SYSTEM PERMEASE PROTEIN GLNP"/>
    <property type="match status" value="1"/>
</dbReference>
<dbReference type="eggNOG" id="COG0765">
    <property type="taxonomic scope" value="Bacteria"/>
</dbReference>
<dbReference type="RefSeq" id="WP_011187333.1">
    <property type="nucleotide sequence ID" value="NC_006138.1"/>
</dbReference>
<evidence type="ECO:0000256" key="5">
    <source>
        <dbReference type="ARBA" id="ARBA00022448"/>
    </source>
</evidence>
<dbReference type="Pfam" id="PF00528">
    <property type="entry name" value="BPD_transp_1"/>
    <property type="match status" value="1"/>
</dbReference>
<reference evidence="14" key="1">
    <citation type="journal article" date="2004" name="Environ. Microbiol.">
        <title>The genome of Desulfotalea psychrophila, a sulfate-reducing bacterium from permanently cold Arctic sediments.</title>
        <authorList>
            <person name="Rabus R."/>
            <person name="Ruepp A."/>
            <person name="Frickey T."/>
            <person name="Rattei T."/>
            <person name="Fartmann B."/>
            <person name="Stark M."/>
            <person name="Bauer M."/>
            <person name="Zibat A."/>
            <person name="Lombardot T."/>
            <person name="Becker I."/>
            <person name="Amann J."/>
            <person name="Gellner K."/>
            <person name="Teeling H."/>
            <person name="Leuschner W.D."/>
            <person name="Gloeckner F.-O."/>
            <person name="Lupas A.N."/>
            <person name="Amann R."/>
            <person name="Klenk H.-P."/>
        </authorList>
    </citation>
    <scope>NUCLEOTIDE SEQUENCE [LARGE SCALE GENOMIC DNA]</scope>
    <source>
        <strain evidence="14">DSM 12343 / LSv54</strain>
    </source>
</reference>
<keyword evidence="7 11" id="KW-0812">Transmembrane</keyword>
<dbReference type="GO" id="GO:0022857">
    <property type="term" value="F:transmembrane transporter activity"/>
    <property type="evidence" value="ECO:0007669"/>
    <property type="project" value="InterPro"/>
</dbReference>
<dbReference type="STRING" id="177439.DP0088"/>
<dbReference type="GO" id="GO:0043190">
    <property type="term" value="C:ATP-binding cassette (ABC) transporter complex"/>
    <property type="evidence" value="ECO:0007669"/>
    <property type="project" value="InterPro"/>
</dbReference>
<dbReference type="InterPro" id="IPR010065">
    <property type="entry name" value="AA_ABC_transptr_permease_3TM"/>
</dbReference>
<organism evidence="13 14">
    <name type="scientific">Desulfotalea psychrophila (strain LSv54 / DSM 12343)</name>
    <dbReference type="NCBI Taxonomy" id="177439"/>
    <lineage>
        <taxon>Bacteria</taxon>
        <taxon>Pseudomonadati</taxon>
        <taxon>Thermodesulfobacteriota</taxon>
        <taxon>Desulfobulbia</taxon>
        <taxon>Desulfobulbales</taxon>
        <taxon>Desulfocapsaceae</taxon>
        <taxon>Desulfotalea</taxon>
    </lineage>
</organism>
<dbReference type="FunFam" id="1.10.3720.10:FF:000033">
    <property type="entry name" value="Polar amino acid ABC transporter permease"/>
    <property type="match status" value="1"/>
</dbReference>
<dbReference type="GO" id="GO:0006865">
    <property type="term" value="P:amino acid transport"/>
    <property type="evidence" value="ECO:0007669"/>
    <property type="project" value="UniProtKB-KW"/>
</dbReference>
<keyword evidence="10 11" id="KW-0472">Membrane</keyword>
<evidence type="ECO:0000259" key="12">
    <source>
        <dbReference type="PROSITE" id="PS50928"/>
    </source>
</evidence>
<dbReference type="KEGG" id="dps:DP0088"/>
<feature type="transmembrane region" description="Helical" evidence="11">
    <location>
        <begin position="74"/>
        <end position="98"/>
    </location>
</feature>
<evidence type="ECO:0000256" key="2">
    <source>
        <dbReference type="ARBA" id="ARBA00004429"/>
    </source>
</evidence>
<dbReference type="OrthoDB" id="5365894at2"/>
<dbReference type="NCBIfam" id="TIGR01726">
    <property type="entry name" value="HEQRo_perm_3TM"/>
    <property type="match status" value="1"/>
</dbReference>
<dbReference type="InterPro" id="IPR000515">
    <property type="entry name" value="MetI-like"/>
</dbReference>
<comment type="function">
    <text evidence="1">Part of the binding-protein-dependent transport system for glutamine; probably responsible for the translocation of the substrate across the membrane.</text>
</comment>
<dbReference type="PANTHER" id="PTHR30614">
    <property type="entry name" value="MEMBRANE COMPONENT OF AMINO ACID ABC TRANSPORTER"/>
    <property type="match status" value="1"/>
</dbReference>
<dbReference type="InterPro" id="IPR043429">
    <property type="entry name" value="ArtM/GltK/GlnP/TcyL/YhdX-like"/>
</dbReference>
<feature type="domain" description="ABC transmembrane type-1" evidence="12">
    <location>
        <begin position="72"/>
        <end position="259"/>
    </location>
</feature>
<accession>Q6AS58</accession>
<evidence type="ECO:0000313" key="13">
    <source>
        <dbReference type="EMBL" id="CAG34817.1"/>
    </source>
</evidence>
<feature type="transmembrane region" description="Helical" evidence="11">
    <location>
        <begin position="17"/>
        <end position="35"/>
    </location>
</feature>
<evidence type="ECO:0000256" key="4">
    <source>
        <dbReference type="ARBA" id="ARBA00016506"/>
    </source>
</evidence>
<dbReference type="InterPro" id="IPR035906">
    <property type="entry name" value="MetI-like_sf"/>
</dbReference>
<evidence type="ECO:0000256" key="10">
    <source>
        <dbReference type="ARBA" id="ARBA00023136"/>
    </source>
</evidence>
<dbReference type="Proteomes" id="UP000000602">
    <property type="component" value="Chromosome"/>
</dbReference>
<dbReference type="HOGENOM" id="CLU_019602_1_0_7"/>
<keyword evidence="9 11" id="KW-1133">Transmembrane helix</keyword>
<evidence type="ECO:0000256" key="11">
    <source>
        <dbReference type="RuleBase" id="RU363032"/>
    </source>
</evidence>
<evidence type="ECO:0000256" key="9">
    <source>
        <dbReference type="ARBA" id="ARBA00022989"/>
    </source>
</evidence>
<evidence type="ECO:0000313" key="14">
    <source>
        <dbReference type="Proteomes" id="UP000000602"/>
    </source>
</evidence>
<evidence type="ECO:0000256" key="6">
    <source>
        <dbReference type="ARBA" id="ARBA00022475"/>
    </source>
</evidence>
<evidence type="ECO:0000256" key="8">
    <source>
        <dbReference type="ARBA" id="ARBA00022970"/>
    </source>
</evidence>
<feature type="transmembrane region" description="Helical" evidence="11">
    <location>
        <begin position="119"/>
        <end position="137"/>
    </location>
</feature>
<keyword evidence="5 11" id="KW-0813">Transport</keyword>
<evidence type="ECO:0000256" key="3">
    <source>
        <dbReference type="ARBA" id="ARBA00010072"/>
    </source>
</evidence>
<comment type="similarity">
    <text evidence="3">Belongs to the binding-protein-dependent transport system permease family. HisMQ subfamily.</text>
</comment>
<gene>
    <name evidence="13" type="ordered locus">DP0088</name>
</gene>
<proteinExistence type="inferred from homology"/>
<dbReference type="PROSITE" id="PS50928">
    <property type="entry name" value="ABC_TM1"/>
    <property type="match status" value="1"/>
</dbReference>
<comment type="subcellular location">
    <subcellularLocation>
        <location evidence="2">Cell inner membrane</location>
        <topology evidence="2">Multi-pass membrane protein</topology>
    </subcellularLocation>
    <subcellularLocation>
        <location evidence="11">Cell membrane</location>
        <topology evidence="11">Multi-pass membrane protein</topology>
    </subcellularLocation>
</comment>
<dbReference type="CDD" id="cd06261">
    <property type="entry name" value="TM_PBP2"/>
    <property type="match status" value="1"/>
</dbReference>
<dbReference type="Gene3D" id="1.10.3720.10">
    <property type="entry name" value="MetI-like"/>
    <property type="match status" value="1"/>
</dbReference>
<dbReference type="AlphaFoldDB" id="Q6AS58"/>
<evidence type="ECO:0000256" key="7">
    <source>
        <dbReference type="ARBA" id="ARBA00022692"/>
    </source>
</evidence>
<feature type="transmembrane region" description="Helical" evidence="11">
    <location>
        <begin position="240"/>
        <end position="262"/>
    </location>
</feature>
<evidence type="ECO:0000256" key="1">
    <source>
        <dbReference type="ARBA" id="ARBA00003159"/>
    </source>
</evidence>
<name>Q6AS58_DESPS</name>
<keyword evidence="8" id="KW-0029">Amino-acid transport</keyword>
<protein>
    <recommendedName>
        <fullName evidence="4">Putative glutamine transport system permease protein GlnP</fullName>
    </recommendedName>
</protein>